<proteinExistence type="predicted"/>
<accession>A0A3R7TJ38</accession>
<dbReference type="RefSeq" id="WP_103847549.1">
    <property type="nucleotide sequence ID" value="NZ_PKRU02000018.1"/>
</dbReference>
<name>A0A3R7TJ38_9HYPH</name>
<reference evidence="1 2" key="1">
    <citation type="submission" date="2018-11" db="EMBL/GenBank/DDBJ databases">
        <title>Genome Analysis of Haplotype D of Candidatus Liberibacter Solanacearum.</title>
        <authorList>
            <person name="Katsir L."/>
            <person name="Ruan Z."/>
            <person name="Santos Garcia D."/>
            <person name="Piasezky A."/>
            <person name="Jiang J."/>
            <person name="Sela N."/>
            <person name="Freilich S."/>
            <person name="Bahar O."/>
        </authorList>
    </citation>
    <scope>NUCLEOTIDE SEQUENCE [LARGE SCALE GENOMIC DNA]</scope>
    <source>
        <strain evidence="2">haplotype D1</strain>
    </source>
</reference>
<dbReference type="Proteomes" id="UP000236895">
    <property type="component" value="Unassembled WGS sequence"/>
</dbReference>
<dbReference type="EMBL" id="PKRU02000018">
    <property type="protein sequence ID" value="RPD37193.1"/>
    <property type="molecule type" value="Genomic_DNA"/>
</dbReference>
<gene>
    <name evidence="1" type="ORF">C0030_003585</name>
</gene>
<protein>
    <submittedName>
        <fullName evidence="1">Uncharacterized protein</fullName>
    </submittedName>
</protein>
<dbReference type="AlphaFoldDB" id="A0A3R7TJ38"/>
<sequence length="75" mass="9054">MQRLRFNVHEYIGQKKPNDEEHYANKRTENYHLLQQWMNHGRIEKDDALKKNLLSIQQEISSMKVQLVSKEKTES</sequence>
<organism evidence="1 2">
    <name type="scientific">Candidatus Liberibacter solanacearum</name>
    <dbReference type="NCBI Taxonomy" id="556287"/>
    <lineage>
        <taxon>Bacteria</taxon>
        <taxon>Pseudomonadati</taxon>
        <taxon>Pseudomonadota</taxon>
        <taxon>Alphaproteobacteria</taxon>
        <taxon>Hyphomicrobiales</taxon>
        <taxon>Rhizobiaceae</taxon>
        <taxon>Liberibacter</taxon>
    </lineage>
</organism>
<evidence type="ECO:0000313" key="2">
    <source>
        <dbReference type="Proteomes" id="UP000236895"/>
    </source>
</evidence>
<evidence type="ECO:0000313" key="1">
    <source>
        <dbReference type="EMBL" id="RPD37193.1"/>
    </source>
</evidence>
<comment type="caution">
    <text evidence="1">The sequence shown here is derived from an EMBL/GenBank/DDBJ whole genome shotgun (WGS) entry which is preliminary data.</text>
</comment>